<dbReference type="InterPro" id="IPR044742">
    <property type="entry name" value="DEAD/DEAH_RhlB"/>
</dbReference>
<dbReference type="PROSITE" id="PS51194">
    <property type="entry name" value="HELICASE_CTER"/>
    <property type="match status" value="1"/>
</dbReference>
<keyword evidence="3 9" id="KW-0547">Nucleotide-binding</keyword>
<gene>
    <name evidence="14" type="ORF">J2Z43_002301</name>
</gene>
<dbReference type="EC" id="3.6.4.13" evidence="1"/>
<dbReference type="CDD" id="cd00268">
    <property type="entry name" value="DEADc"/>
    <property type="match status" value="1"/>
</dbReference>
<dbReference type="InterPro" id="IPR005580">
    <property type="entry name" value="DbpA/CsdA_RNA-bd_dom"/>
</dbReference>
<dbReference type="GO" id="GO:0016787">
    <property type="term" value="F:hydrolase activity"/>
    <property type="evidence" value="ECO:0007669"/>
    <property type="project" value="UniProtKB-KW"/>
</dbReference>
<dbReference type="SMART" id="SM00487">
    <property type="entry name" value="DEXDc"/>
    <property type="match status" value="1"/>
</dbReference>
<dbReference type="SUPFAM" id="SSF52540">
    <property type="entry name" value="P-loop containing nucleoside triphosphate hydrolases"/>
    <property type="match status" value="1"/>
</dbReference>
<feature type="short sequence motif" description="Q motif" evidence="8">
    <location>
        <begin position="4"/>
        <end position="32"/>
    </location>
</feature>
<name>A0ABS4ED75_9FIRM</name>
<dbReference type="InterPro" id="IPR014014">
    <property type="entry name" value="RNA_helicase_DEAD_Q_motif"/>
</dbReference>
<dbReference type="RefSeq" id="WP_051599284.1">
    <property type="nucleotide sequence ID" value="NZ_BAAACS010000019.1"/>
</dbReference>
<dbReference type="GO" id="GO:0003724">
    <property type="term" value="F:RNA helicase activity"/>
    <property type="evidence" value="ECO:0007669"/>
    <property type="project" value="UniProtKB-EC"/>
</dbReference>
<comment type="caution">
    <text evidence="14">The sequence shown here is derived from an EMBL/GenBank/DDBJ whole genome shotgun (WGS) entry which is preliminary data.</text>
</comment>
<feature type="domain" description="Helicase ATP-binding" evidence="11">
    <location>
        <begin position="35"/>
        <end position="206"/>
    </location>
</feature>
<feature type="domain" description="Helicase C-terminal" evidence="12">
    <location>
        <begin position="217"/>
        <end position="379"/>
    </location>
</feature>
<dbReference type="InterPro" id="IPR050547">
    <property type="entry name" value="DEAD_box_RNA_helicases"/>
</dbReference>
<dbReference type="InterPro" id="IPR000629">
    <property type="entry name" value="RNA-helicase_DEAD-box_CS"/>
</dbReference>
<evidence type="ECO:0000259" key="13">
    <source>
        <dbReference type="PROSITE" id="PS51195"/>
    </source>
</evidence>
<dbReference type="CDD" id="cd18787">
    <property type="entry name" value="SF2_C_DEAD"/>
    <property type="match status" value="1"/>
</dbReference>
<evidence type="ECO:0000256" key="8">
    <source>
        <dbReference type="PROSITE-ProRule" id="PRU00552"/>
    </source>
</evidence>
<protein>
    <recommendedName>
        <fullName evidence="1">RNA helicase</fullName>
        <ecNumber evidence="1">3.6.4.13</ecNumber>
    </recommendedName>
</protein>
<evidence type="ECO:0000256" key="6">
    <source>
        <dbReference type="ARBA" id="ARBA00022840"/>
    </source>
</evidence>
<dbReference type="InterPro" id="IPR057325">
    <property type="entry name" value="DeaD_dimer"/>
</dbReference>
<evidence type="ECO:0000256" key="10">
    <source>
        <dbReference type="SAM" id="MobiDB-lite"/>
    </source>
</evidence>
<dbReference type="Gene3D" id="3.40.50.300">
    <property type="entry name" value="P-loop containing nucleotide triphosphate hydrolases"/>
    <property type="match status" value="2"/>
</dbReference>
<dbReference type="PANTHER" id="PTHR47963">
    <property type="entry name" value="DEAD-BOX ATP-DEPENDENT RNA HELICASE 47, MITOCHONDRIAL"/>
    <property type="match status" value="1"/>
</dbReference>
<dbReference type="Pfam" id="PF03880">
    <property type="entry name" value="DbpA"/>
    <property type="match status" value="1"/>
</dbReference>
<dbReference type="PROSITE" id="PS00039">
    <property type="entry name" value="DEAD_ATP_HELICASE"/>
    <property type="match status" value="1"/>
</dbReference>
<dbReference type="Pfam" id="PF00271">
    <property type="entry name" value="Helicase_C"/>
    <property type="match status" value="1"/>
</dbReference>
<accession>A0ABS4ED75</accession>
<reference evidence="14 15" key="1">
    <citation type="submission" date="2021-03" db="EMBL/GenBank/DDBJ databases">
        <title>Genomic Encyclopedia of Type Strains, Phase IV (KMG-IV): sequencing the most valuable type-strain genomes for metagenomic binning, comparative biology and taxonomic classification.</title>
        <authorList>
            <person name="Goeker M."/>
        </authorList>
    </citation>
    <scope>NUCLEOTIDE SEQUENCE [LARGE SCALE GENOMIC DNA]</scope>
    <source>
        <strain evidence="14 15">DSM 1289</strain>
    </source>
</reference>
<keyword evidence="7" id="KW-0346">Stress response</keyword>
<organism evidence="14 15">
    <name type="scientific">Metaclostridioides mangenotii</name>
    <dbReference type="NCBI Taxonomy" id="1540"/>
    <lineage>
        <taxon>Bacteria</taxon>
        <taxon>Bacillati</taxon>
        <taxon>Bacillota</taxon>
        <taxon>Clostridia</taxon>
        <taxon>Peptostreptococcales</taxon>
        <taxon>Peptostreptococcaceae</taxon>
        <taxon>Metaclostridioides</taxon>
    </lineage>
</organism>
<dbReference type="Gene3D" id="3.30.70.330">
    <property type="match status" value="1"/>
</dbReference>
<dbReference type="Pfam" id="PF00270">
    <property type="entry name" value="DEAD"/>
    <property type="match status" value="1"/>
</dbReference>
<evidence type="ECO:0000313" key="14">
    <source>
        <dbReference type="EMBL" id="MBP1855900.1"/>
    </source>
</evidence>
<evidence type="ECO:0000259" key="12">
    <source>
        <dbReference type="PROSITE" id="PS51194"/>
    </source>
</evidence>
<dbReference type="PANTHER" id="PTHR47963:SF8">
    <property type="entry name" value="ATP-DEPENDENT RNA HELICASE DEAD"/>
    <property type="match status" value="1"/>
</dbReference>
<evidence type="ECO:0000256" key="9">
    <source>
        <dbReference type="RuleBase" id="RU000492"/>
    </source>
</evidence>
<dbReference type="InterPro" id="IPR012677">
    <property type="entry name" value="Nucleotide-bd_a/b_plait_sf"/>
</dbReference>
<evidence type="ECO:0000256" key="1">
    <source>
        <dbReference type="ARBA" id="ARBA00012552"/>
    </source>
</evidence>
<evidence type="ECO:0000256" key="3">
    <source>
        <dbReference type="ARBA" id="ARBA00022741"/>
    </source>
</evidence>
<evidence type="ECO:0000256" key="5">
    <source>
        <dbReference type="ARBA" id="ARBA00022806"/>
    </source>
</evidence>
<keyword evidence="6 9" id="KW-0067">ATP-binding</keyword>
<sequence>MNITKFEDLQINEGIKKAISEMGFEEPSPIQAQSIPAVLAGQDIIGQAQTGTGKTAAFSIPILEMINPNDRSLQAVVLCPTRELAIQVSTEISKLAKYCPGIKALPIYGGQAIDRQIKSLKSGVQIIIGTPGRTIDHINRRTLKMDNVKMVVLDEADEMLDMGFREDIEMILSKTPEDRQTTFFSATMPKGILDLTRRYQKDPTHIKVVRRELTVPNIKQYYIETRAANKLEILCRLVDVYNPKLSVAFCNTKRKADELVGDLQARGYFADALHGDLKQAQRDIVMDKFRHGTIDILVATDVAARGIDVDDVECVFNYDLPQDEEYYVHRIGRTGRAGREGMSFSFVFGKEVRKMKDIERYTKSKLVKHEIPTISDVEEKKVSAFFKDVNETLEKGNLTKQLKWIEEYCENVDYSTVDVAAALLKLSLGEELSKEIIEEKPRRDRGERGDRSRGDKKVVAQSGMIRLFINVGKNQRVQAKDIVGAIAGEAGIPGRVVGSIDIYDKYTFVEVPKKNAMTVLEKMKDIKIKGNKINIEKANKRDNKKENNYKDYKKEVKKRHQQ</sequence>
<feature type="compositionally biased region" description="Basic and acidic residues" evidence="10">
    <location>
        <begin position="537"/>
        <end position="554"/>
    </location>
</feature>
<evidence type="ECO:0000313" key="15">
    <source>
        <dbReference type="Proteomes" id="UP000767291"/>
    </source>
</evidence>
<dbReference type="InterPro" id="IPR027417">
    <property type="entry name" value="P-loop_NTPase"/>
</dbReference>
<keyword evidence="15" id="KW-1185">Reference proteome</keyword>
<dbReference type="CDD" id="cd12252">
    <property type="entry name" value="RRM_DbpA"/>
    <property type="match status" value="1"/>
</dbReference>
<dbReference type="Pfam" id="PF25399">
    <property type="entry name" value="DeaD_dimer"/>
    <property type="match status" value="1"/>
</dbReference>
<evidence type="ECO:0000259" key="11">
    <source>
        <dbReference type="PROSITE" id="PS51192"/>
    </source>
</evidence>
<dbReference type="PROSITE" id="PS51192">
    <property type="entry name" value="HELICASE_ATP_BIND_1"/>
    <property type="match status" value="1"/>
</dbReference>
<keyword evidence="4 9" id="KW-0378">Hydrolase</keyword>
<dbReference type="PROSITE" id="PS51195">
    <property type="entry name" value="Q_MOTIF"/>
    <property type="match status" value="1"/>
</dbReference>
<evidence type="ECO:0000256" key="4">
    <source>
        <dbReference type="ARBA" id="ARBA00022801"/>
    </source>
</evidence>
<feature type="region of interest" description="Disordered" evidence="10">
    <location>
        <begin position="537"/>
        <end position="562"/>
    </location>
</feature>
<dbReference type="InterPro" id="IPR011545">
    <property type="entry name" value="DEAD/DEAH_box_helicase_dom"/>
</dbReference>
<proteinExistence type="inferred from homology"/>
<keyword evidence="5 9" id="KW-0347">Helicase</keyword>
<comment type="similarity">
    <text evidence="9">Belongs to the DEAD box helicase family.</text>
</comment>
<dbReference type="EMBL" id="JAGGJX010000005">
    <property type="protein sequence ID" value="MBP1855900.1"/>
    <property type="molecule type" value="Genomic_DNA"/>
</dbReference>
<feature type="domain" description="DEAD-box RNA helicase Q" evidence="13">
    <location>
        <begin position="4"/>
        <end position="32"/>
    </location>
</feature>
<dbReference type="SMART" id="SM00490">
    <property type="entry name" value="HELICc"/>
    <property type="match status" value="1"/>
</dbReference>
<evidence type="ECO:0000256" key="7">
    <source>
        <dbReference type="ARBA" id="ARBA00023016"/>
    </source>
</evidence>
<dbReference type="InterPro" id="IPR014001">
    <property type="entry name" value="Helicase_ATP-bd"/>
</dbReference>
<dbReference type="Proteomes" id="UP000767291">
    <property type="component" value="Unassembled WGS sequence"/>
</dbReference>
<dbReference type="InterPro" id="IPR001650">
    <property type="entry name" value="Helicase_C-like"/>
</dbReference>
<keyword evidence="2" id="KW-0963">Cytoplasm</keyword>
<evidence type="ECO:0000256" key="2">
    <source>
        <dbReference type="ARBA" id="ARBA00022490"/>
    </source>
</evidence>